<sequence>MQCSRYLGSPPAYHFSHTSYTSQSYYFIKSTRVSGCSVLGAKC</sequence>
<organism evidence="1 2">
    <name type="scientific">Portunus trituberculatus</name>
    <name type="common">Swimming crab</name>
    <name type="synonym">Neptunus trituberculatus</name>
    <dbReference type="NCBI Taxonomy" id="210409"/>
    <lineage>
        <taxon>Eukaryota</taxon>
        <taxon>Metazoa</taxon>
        <taxon>Ecdysozoa</taxon>
        <taxon>Arthropoda</taxon>
        <taxon>Crustacea</taxon>
        <taxon>Multicrustacea</taxon>
        <taxon>Malacostraca</taxon>
        <taxon>Eumalacostraca</taxon>
        <taxon>Eucarida</taxon>
        <taxon>Decapoda</taxon>
        <taxon>Pleocyemata</taxon>
        <taxon>Brachyura</taxon>
        <taxon>Eubrachyura</taxon>
        <taxon>Portunoidea</taxon>
        <taxon>Portunidae</taxon>
        <taxon>Portuninae</taxon>
        <taxon>Portunus</taxon>
    </lineage>
</organism>
<reference evidence="1 2" key="1">
    <citation type="submission" date="2019-05" db="EMBL/GenBank/DDBJ databases">
        <title>Another draft genome of Portunus trituberculatus and its Hox gene families provides insights of decapod evolution.</title>
        <authorList>
            <person name="Jeong J.-H."/>
            <person name="Song I."/>
            <person name="Kim S."/>
            <person name="Choi T."/>
            <person name="Kim D."/>
            <person name="Ryu S."/>
            <person name="Kim W."/>
        </authorList>
    </citation>
    <scope>NUCLEOTIDE SEQUENCE [LARGE SCALE GENOMIC DNA]</scope>
    <source>
        <tissue evidence="1">Muscle</tissue>
    </source>
</reference>
<name>A0A5B7IGK0_PORTR</name>
<protein>
    <submittedName>
        <fullName evidence="1">Uncharacterized protein</fullName>
    </submittedName>
</protein>
<accession>A0A5B7IGK0</accession>
<dbReference type="AlphaFoldDB" id="A0A5B7IGK0"/>
<keyword evidence="2" id="KW-1185">Reference proteome</keyword>
<gene>
    <name evidence="1" type="ORF">E2C01_078272</name>
</gene>
<evidence type="ECO:0000313" key="2">
    <source>
        <dbReference type="Proteomes" id="UP000324222"/>
    </source>
</evidence>
<comment type="caution">
    <text evidence="1">The sequence shown here is derived from an EMBL/GenBank/DDBJ whole genome shotgun (WGS) entry which is preliminary data.</text>
</comment>
<proteinExistence type="predicted"/>
<dbReference type="EMBL" id="VSRR010062819">
    <property type="protein sequence ID" value="MPC83560.1"/>
    <property type="molecule type" value="Genomic_DNA"/>
</dbReference>
<dbReference type="Proteomes" id="UP000324222">
    <property type="component" value="Unassembled WGS sequence"/>
</dbReference>
<evidence type="ECO:0000313" key="1">
    <source>
        <dbReference type="EMBL" id="MPC83560.1"/>
    </source>
</evidence>